<gene>
    <name evidence="1" type="ORF">Faunusvirus1_7</name>
</gene>
<proteinExistence type="predicted"/>
<organism evidence="1">
    <name type="scientific">Faunusvirus sp</name>
    <dbReference type="NCBI Taxonomy" id="2487766"/>
    <lineage>
        <taxon>Viruses</taxon>
        <taxon>Varidnaviria</taxon>
        <taxon>Bamfordvirae</taxon>
        <taxon>Nucleocytoviricota</taxon>
        <taxon>Megaviricetes</taxon>
        <taxon>Imitervirales</taxon>
        <taxon>Mimiviridae</taxon>
    </lineage>
</organism>
<sequence length="254" mass="26846">MAAFMFAAPTAPTGEAKRYEVSGTYSLTLSPTTQTTTVAQPADVDRGTCCTCPIMCKGWWQCTCGVPGCNCCGLCNCTHDGPQKVYRVQIGTGGGRVYSSGNCACSTKSAATTACVHVHCTPCTPGYRPVPVYQPAPVTPRVVYVQPGIAERTVTVVPGVLGTPAVSWTVDRSTTGARAVYQTPYQGFDQYKPTVVMSVRAPIATVSTAMPFMPFMSVSRPAPAFFGGWTAPDQVDWHGISGAPVSALPMWIPQ</sequence>
<accession>A0A3G4ZVR6</accession>
<name>A0A3G4ZVR6_9VIRU</name>
<evidence type="ECO:0000313" key="1">
    <source>
        <dbReference type="EMBL" id="AYV78987.1"/>
    </source>
</evidence>
<reference evidence="1" key="1">
    <citation type="submission" date="2018-10" db="EMBL/GenBank/DDBJ databases">
        <title>Hidden diversity of soil giant viruses.</title>
        <authorList>
            <person name="Schulz F."/>
            <person name="Alteio L."/>
            <person name="Goudeau D."/>
            <person name="Ryan E.M."/>
            <person name="Malmstrom R.R."/>
            <person name="Blanchard J."/>
            <person name="Woyke T."/>
        </authorList>
    </citation>
    <scope>NUCLEOTIDE SEQUENCE</scope>
    <source>
        <strain evidence="1">FNV1</strain>
    </source>
</reference>
<protein>
    <submittedName>
        <fullName evidence="1">Uncharacterized protein</fullName>
    </submittedName>
</protein>
<dbReference type="EMBL" id="MK072132">
    <property type="protein sequence ID" value="AYV78987.1"/>
    <property type="molecule type" value="Genomic_DNA"/>
</dbReference>